<reference evidence="2 3" key="1">
    <citation type="submission" date="2024-09" db="EMBL/GenBank/DDBJ databases">
        <title>Rethinking Asexuality: The Enigmatic Case of Functional Sexual Genes in Lepraria (Stereocaulaceae).</title>
        <authorList>
            <person name="Doellman M."/>
            <person name="Sun Y."/>
            <person name="Barcenas-Pena A."/>
            <person name="Lumbsch H.T."/>
            <person name="Grewe F."/>
        </authorList>
    </citation>
    <scope>NUCLEOTIDE SEQUENCE [LARGE SCALE GENOMIC DNA]</scope>
    <source>
        <strain evidence="2 3">Grewe 0041</strain>
    </source>
</reference>
<proteinExistence type="predicted"/>
<keyword evidence="3" id="KW-1185">Reference proteome</keyword>
<protein>
    <submittedName>
        <fullName evidence="2">Uncharacterized protein</fullName>
    </submittedName>
</protein>
<gene>
    <name evidence="2" type="ORF">ABVK25_006730</name>
</gene>
<accession>A0ABR4BB71</accession>
<sequence>MSQRFTPPGAPPPPPIAPFPPMMEEESENVHIIGPPFHNGNKMPHGGFEGQSPRGRPVLDTRHSSDSNGKEHVSYEGYTILRDPARTLRQTQTWGLAKRSEWRATQSEFKEFVKKQQKKAGDGWEQLKASEMDGLKRCQVERLVQDRNSRNDHRYEYQPAAIKLERFQVKGKGPDMKVWVVLRRQLRPGINPAQFIPVPAPPPLLPKEIVDLTSHYGSESSSEGGHGIPIPRHPGNGPLPFHSQGPKPWHPSNNQPMIIDDRFLPQQPMRPLGQEQQRGPPQFHPMSPGLSDEGSDNSKSGGQGKSIIFKDENPKGPMKMQRQNSSDSSSASDVEVWSVKSDETRPTNVSSGRSTYGGDSKSINESPQRKPFITERDDRGGSSKKEKKYNEDGYGRRSSSLDRDNHGGSFKDTKDKKYNQDNFQRRSDSPDRDNYGGSIKKDKKDKSYHQDSYPHGSDCFDHDDRGRSQKKVKKYSQDNYQRTSPSHEHDEYGSSYKKVKKASKDSHRRRSHSLERDDYNRSYKVERNYGKDDRRQKKSGHYGDEREPIQYATREHERKVPRPRSGGSITSGSQYTDDEYYVVPAGNSRRTAALPRCHRPEQHLRQPLVTDYHEDRRDRDLRDIGCRPSVYRPKIANKPYRGGDLYDDSLDYAHERELRRQRELDLKRQEEIRAIELVREQLARENEQIRLEHRLRSQVATEESERRIRDKFREQMARARLFREQPYDMFDDLHLPQRVAAAFR</sequence>
<dbReference type="EMBL" id="JBHFEH010000023">
    <property type="protein sequence ID" value="KAL2053093.1"/>
    <property type="molecule type" value="Genomic_DNA"/>
</dbReference>
<evidence type="ECO:0000256" key="1">
    <source>
        <dbReference type="SAM" id="MobiDB-lite"/>
    </source>
</evidence>
<comment type="caution">
    <text evidence="2">The sequence shown here is derived from an EMBL/GenBank/DDBJ whole genome shotgun (WGS) entry which is preliminary data.</text>
</comment>
<feature type="compositionally biased region" description="Basic and acidic residues" evidence="1">
    <location>
        <begin position="372"/>
        <end position="449"/>
    </location>
</feature>
<feature type="region of interest" description="Disordered" evidence="1">
    <location>
        <begin position="1"/>
        <end position="75"/>
    </location>
</feature>
<name>A0ABR4BB71_9LECA</name>
<evidence type="ECO:0000313" key="3">
    <source>
        <dbReference type="Proteomes" id="UP001590951"/>
    </source>
</evidence>
<dbReference type="Proteomes" id="UP001590951">
    <property type="component" value="Unassembled WGS sequence"/>
</dbReference>
<organism evidence="2 3">
    <name type="scientific">Lepraria finkii</name>
    <dbReference type="NCBI Taxonomy" id="1340010"/>
    <lineage>
        <taxon>Eukaryota</taxon>
        <taxon>Fungi</taxon>
        <taxon>Dikarya</taxon>
        <taxon>Ascomycota</taxon>
        <taxon>Pezizomycotina</taxon>
        <taxon>Lecanoromycetes</taxon>
        <taxon>OSLEUM clade</taxon>
        <taxon>Lecanoromycetidae</taxon>
        <taxon>Lecanorales</taxon>
        <taxon>Lecanorineae</taxon>
        <taxon>Stereocaulaceae</taxon>
        <taxon>Lepraria</taxon>
    </lineage>
</organism>
<evidence type="ECO:0000313" key="2">
    <source>
        <dbReference type="EMBL" id="KAL2053093.1"/>
    </source>
</evidence>
<feature type="compositionally biased region" description="Basic and acidic residues" evidence="1">
    <location>
        <begin position="512"/>
        <end position="560"/>
    </location>
</feature>
<feature type="compositionally biased region" description="Basic and acidic residues" evidence="1">
    <location>
        <begin position="57"/>
        <end position="74"/>
    </location>
</feature>
<feature type="compositionally biased region" description="Low complexity" evidence="1">
    <location>
        <begin position="325"/>
        <end position="339"/>
    </location>
</feature>
<feature type="compositionally biased region" description="Low complexity" evidence="1">
    <location>
        <begin position="215"/>
        <end position="238"/>
    </location>
</feature>
<feature type="compositionally biased region" description="Basic and acidic residues" evidence="1">
    <location>
        <begin position="458"/>
        <end position="467"/>
    </location>
</feature>
<feature type="region of interest" description="Disordered" evidence="1">
    <location>
        <begin position="215"/>
        <end position="575"/>
    </location>
</feature>
<feature type="compositionally biased region" description="Basic residues" evidence="1">
    <location>
        <begin position="497"/>
        <end position="511"/>
    </location>
</feature>
<feature type="compositionally biased region" description="Pro residues" evidence="1">
    <location>
        <begin position="8"/>
        <end position="21"/>
    </location>
</feature>